<accession>A0AA86XKB6</accession>
<evidence type="ECO:0000313" key="1">
    <source>
        <dbReference type="EMBL" id="DBA35474.1"/>
    </source>
</evidence>
<gene>
    <name evidence="1" type="ORF">vir249_00029</name>
</gene>
<dbReference type="Proteomes" id="UP001303695">
    <property type="component" value="Segment"/>
</dbReference>
<dbReference type="GeneID" id="300198876"/>
<dbReference type="EMBL" id="BK063678">
    <property type="protein sequence ID" value="DBA35474.1"/>
    <property type="molecule type" value="Genomic_DNA"/>
</dbReference>
<dbReference type="RefSeq" id="YP_013605254.1">
    <property type="nucleotide sequence ID" value="NC_133254.1"/>
</dbReference>
<name>A0AA86XKB6_9CAUD</name>
<protein>
    <submittedName>
        <fullName evidence="1">Uncharacterized protein</fullName>
    </submittedName>
</protein>
<sequence>MSTKYIITLPKKEITKNFNTSRLTFTIGKMRSVGVCIVKPILKLYTIKKQEINTYKGKQWVVANTYQKYTNTFNITEEELHQTSYIQIKLEIIGITSDYPIYFNNLMLNEGDYTDYHQPNESLDETSIYFINNFFVNLYTKNEASFLEIIRPNYDNFTTRTLKRSKCTILAPHLLNEDAIDSSENLSLEYMNMNEQVIEILR</sequence>
<keyword evidence="2" id="KW-1185">Reference proteome</keyword>
<evidence type="ECO:0000313" key="2">
    <source>
        <dbReference type="Proteomes" id="UP001303695"/>
    </source>
</evidence>
<organism evidence="1 2">
    <name type="scientific">Caudoviricetes sp. vir249</name>
    <dbReference type="NCBI Taxonomy" id="3068355"/>
    <lineage>
        <taxon>Viruses</taxon>
        <taxon>Duplodnaviria</taxon>
        <taxon>Heunggongvirae</taxon>
        <taxon>Uroviricota</taxon>
        <taxon>Caudoviricetes</taxon>
    </lineage>
</organism>
<reference evidence="1 2" key="1">
    <citation type="journal article" date="2023" name="Nat. Microbiol.">
        <title>A compendium of viruses from methanogenic archaea reveals their diversity and adaptations to the gut environment.</title>
        <authorList>
            <person name="Medvedeva S."/>
            <person name="Borrel G."/>
            <person name="Krupovic M."/>
            <person name="Gribaldo S."/>
        </authorList>
    </citation>
    <scope>NUCLEOTIDE SEQUENCE [LARGE SCALE GENOMIC DNA]</scope>
</reference>
<proteinExistence type="predicted"/>